<dbReference type="Gene3D" id="1.10.12.10">
    <property type="entry name" value="Lyase 2-enoyl-coa Hydratase, Chain A, domain 2"/>
    <property type="match status" value="1"/>
</dbReference>
<dbReference type="InterPro" id="IPR029045">
    <property type="entry name" value="ClpP/crotonase-like_dom_sf"/>
</dbReference>
<evidence type="ECO:0000313" key="4">
    <source>
        <dbReference type="Proteomes" id="UP001447188"/>
    </source>
</evidence>
<dbReference type="CDD" id="cd06558">
    <property type="entry name" value="crotonase-like"/>
    <property type="match status" value="1"/>
</dbReference>
<protein>
    <recommendedName>
        <fullName evidence="5">Enoyl-CoA hydratase</fullName>
    </recommendedName>
</protein>
<dbReference type="Proteomes" id="UP001447188">
    <property type="component" value="Unassembled WGS sequence"/>
</dbReference>
<evidence type="ECO:0000256" key="1">
    <source>
        <dbReference type="ARBA" id="ARBA00005254"/>
    </source>
</evidence>
<organism evidence="3 4">
    <name type="scientific">Discina gigas</name>
    <dbReference type="NCBI Taxonomy" id="1032678"/>
    <lineage>
        <taxon>Eukaryota</taxon>
        <taxon>Fungi</taxon>
        <taxon>Dikarya</taxon>
        <taxon>Ascomycota</taxon>
        <taxon>Pezizomycotina</taxon>
        <taxon>Pezizomycetes</taxon>
        <taxon>Pezizales</taxon>
        <taxon>Discinaceae</taxon>
        <taxon>Discina</taxon>
    </lineage>
</organism>
<dbReference type="PANTHER" id="PTHR11941">
    <property type="entry name" value="ENOYL-COA HYDRATASE-RELATED"/>
    <property type="match status" value="1"/>
</dbReference>
<dbReference type="Pfam" id="PF00378">
    <property type="entry name" value="ECH_1"/>
    <property type="match status" value="1"/>
</dbReference>
<dbReference type="InterPro" id="IPR014748">
    <property type="entry name" value="Enoyl-CoA_hydra_C"/>
</dbReference>
<gene>
    <name evidence="3" type="ORF">Q9L58_004758</name>
</gene>
<dbReference type="InterPro" id="IPR001753">
    <property type="entry name" value="Enoyl-CoA_hydra/iso"/>
</dbReference>
<reference evidence="3 4" key="1">
    <citation type="submission" date="2024-02" db="EMBL/GenBank/DDBJ databases">
        <title>Discinaceae phylogenomics.</title>
        <authorList>
            <person name="Dirks A.C."/>
            <person name="James T.Y."/>
        </authorList>
    </citation>
    <scope>NUCLEOTIDE SEQUENCE [LARGE SCALE GENOMIC DNA]</scope>
    <source>
        <strain evidence="3 4">ACD0624</strain>
    </source>
</reference>
<dbReference type="Gene3D" id="3.90.226.10">
    <property type="entry name" value="2-enoyl-CoA Hydratase, Chain A, domain 1"/>
    <property type="match status" value="1"/>
</dbReference>
<comment type="caution">
    <text evidence="3">The sequence shown here is derived from an EMBL/GenBank/DDBJ whole genome shotgun (WGS) entry which is preliminary data.</text>
</comment>
<evidence type="ECO:0000256" key="2">
    <source>
        <dbReference type="ARBA" id="ARBA00023239"/>
    </source>
</evidence>
<sequence length="295" mass="31419">MRIPLLRLAPRRLYSTSPPLINIRSIPAPHTGRITVLTLNRPSAKNAISRALLSELRTHITALHAEQKGETRALIIGSAIDGVFCAGADLKERAGFTPEDTTQFLKDLRGTLRELAALPIPTIAAISSVALGGGLELALATTFRIVAPDVQLALPETRLGILPGAGGTYRLPRLIGRSRAMDMILTARRVGGVEAAEIGLANWVVEVGDKEEGEEGGKEAGAKDEGREKVIEAAVEIALEMCLGGPIALRAALRAVDGQCEAAENAAYETVVGTKDRNEALAAFREKRRPVFKGE</sequence>
<dbReference type="PANTHER" id="PTHR11941:SF171">
    <property type="entry name" value="SD19268P"/>
    <property type="match status" value="1"/>
</dbReference>
<keyword evidence="4" id="KW-1185">Reference proteome</keyword>
<proteinExistence type="inferred from homology"/>
<name>A0ABR3GK95_9PEZI</name>
<comment type="similarity">
    <text evidence="1">Belongs to the enoyl-CoA hydratase/isomerase family.</text>
</comment>
<dbReference type="SUPFAM" id="SSF52096">
    <property type="entry name" value="ClpP/crotonase"/>
    <property type="match status" value="1"/>
</dbReference>
<keyword evidence="2" id="KW-0456">Lyase</keyword>
<evidence type="ECO:0008006" key="5">
    <source>
        <dbReference type="Google" id="ProtNLM"/>
    </source>
</evidence>
<dbReference type="EMBL" id="JBBBZM010000053">
    <property type="protein sequence ID" value="KAL0636301.1"/>
    <property type="molecule type" value="Genomic_DNA"/>
</dbReference>
<accession>A0ABR3GK95</accession>
<evidence type="ECO:0000313" key="3">
    <source>
        <dbReference type="EMBL" id="KAL0636301.1"/>
    </source>
</evidence>